<gene>
    <name evidence="1" type="ORF">JCM31826_00260</name>
</gene>
<keyword evidence="2" id="KW-1185">Reference proteome</keyword>
<proteinExistence type="predicted"/>
<reference evidence="1 2" key="1">
    <citation type="submission" date="2018-11" db="EMBL/GenBank/DDBJ databases">
        <title>Schleiferia aggregans sp. nov., a moderately thermophilic heterotrophic bacterium isolated from microbial mats at a terrestrial hot spring.</title>
        <authorList>
            <person name="Iino T."/>
            <person name="Ohkuma M."/>
            <person name="Haruta S."/>
        </authorList>
    </citation>
    <scope>NUCLEOTIDE SEQUENCE [LARGE SCALE GENOMIC DNA]</scope>
    <source>
        <strain evidence="1 2">LA</strain>
    </source>
</reference>
<dbReference type="SUPFAM" id="SSF53756">
    <property type="entry name" value="UDP-Glycosyltransferase/glycogen phosphorylase"/>
    <property type="match status" value="1"/>
</dbReference>
<dbReference type="Gene3D" id="3.40.50.2000">
    <property type="entry name" value="Glycogen Phosphorylase B"/>
    <property type="match status" value="1"/>
</dbReference>
<dbReference type="OrthoDB" id="9816564at2"/>
<sequence length="376" mass="42984">MKIKNFVAFPTVHWSHNWERQHELIFRTSEWFEKTYVHQPYGLINYGIKELLEKIQEYSSNKRKSAPSILTNPVGKNFEFVNHIFVPFHYIQAIDRLNYKILSKKAAPAEGSVVYAGYCNAFMLHYFRKGGFRWLDLFARRQVSEQLSSKAKAIECKAVETADLITADSRTTIEDYADIRPDIVYLPQGVDVGRFYPADGLEYIALQAARYRGVVGYMGTDLVVDVALMEGVIKKCSDVLFVLIGDFSRGGLSGLKKYPNVYFTGRLGYFELNKALNSIDVGLIPYLINQRTSGVFPTKYYEYLACNKPVVTTPLTDLVDKVSGHVLVAEGVKGFVEAIYELLEKNYEQKAPLLEAMENTWTMRLEVIKRELLKKI</sequence>
<protein>
    <recommendedName>
        <fullName evidence="3">Glycosyl transferase</fullName>
    </recommendedName>
</protein>
<dbReference type="EMBL" id="BHZE01000001">
    <property type="protein sequence ID" value="GCD76544.1"/>
    <property type="molecule type" value="Genomic_DNA"/>
</dbReference>
<accession>A0A401XHT4</accession>
<evidence type="ECO:0008006" key="3">
    <source>
        <dbReference type="Google" id="ProtNLM"/>
    </source>
</evidence>
<comment type="caution">
    <text evidence="1">The sequence shown here is derived from an EMBL/GenBank/DDBJ whole genome shotgun (WGS) entry which is preliminary data.</text>
</comment>
<organism evidence="1 2">
    <name type="scientific">Thermaurantimonas aggregans</name>
    <dbReference type="NCBI Taxonomy" id="2173829"/>
    <lineage>
        <taxon>Bacteria</taxon>
        <taxon>Pseudomonadati</taxon>
        <taxon>Bacteroidota</taxon>
        <taxon>Flavobacteriia</taxon>
        <taxon>Flavobacteriales</taxon>
        <taxon>Schleiferiaceae</taxon>
        <taxon>Thermaurantimonas</taxon>
    </lineage>
</organism>
<dbReference type="AlphaFoldDB" id="A0A401XHT4"/>
<dbReference type="Proteomes" id="UP000286715">
    <property type="component" value="Unassembled WGS sequence"/>
</dbReference>
<dbReference type="Pfam" id="PF13692">
    <property type="entry name" value="Glyco_trans_1_4"/>
    <property type="match status" value="1"/>
</dbReference>
<name>A0A401XHT4_9FLAO</name>
<evidence type="ECO:0000313" key="1">
    <source>
        <dbReference type="EMBL" id="GCD76544.1"/>
    </source>
</evidence>
<evidence type="ECO:0000313" key="2">
    <source>
        <dbReference type="Proteomes" id="UP000286715"/>
    </source>
</evidence>
<dbReference type="RefSeq" id="WP_124396624.1">
    <property type="nucleotide sequence ID" value="NZ_BHZE01000001.1"/>
</dbReference>